<feature type="region of interest" description="Disordered" evidence="6">
    <location>
        <begin position="351"/>
        <end position="378"/>
    </location>
</feature>
<reference evidence="8 9" key="1">
    <citation type="submission" date="2017-06" db="EMBL/GenBank/DDBJ databases">
        <title>Ant-infecting Ophiocordyceps genomes reveal a high diversity of potential behavioral manipulation genes and a possible major role for enterotoxins.</title>
        <authorList>
            <person name="De Bekker C."/>
            <person name="Evans H.C."/>
            <person name="Brachmann A."/>
            <person name="Hughes D.P."/>
        </authorList>
    </citation>
    <scope>NUCLEOTIDE SEQUENCE [LARGE SCALE GENOMIC DNA]</scope>
    <source>
        <strain evidence="8 9">Map64</strain>
    </source>
</reference>
<dbReference type="PANTHER" id="PTHR13789">
    <property type="entry name" value="MONOOXYGENASE"/>
    <property type="match status" value="1"/>
</dbReference>
<evidence type="ECO:0000256" key="1">
    <source>
        <dbReference type="ARBA" id="ARBA00007992"/>
    </source>
</evidence>
<dbReference type="InterPro" id="IPR050493">
    <property type="entry name" value="FAD-dep_Monooxygenase_BioMet"/>
</dbReference>
<dbReference type="SUPFAM" id="SSF51905">
    <property type="entry name" value="FAD/NAD(P)-binding domain"/>
    <property type="match status" value="1"/>
</dbReference>
<evidence type="ECO:0000259" key="7">
    <source>
        <dbReference type="Pfam" id="PF01494"/>
    </source>
</evidence>
<dbReference type="Pfam" id="PF01494">
    <property type="entry name" value="FAD_binding_3"/>
    <property type="match status" value="1"/>
</dbReference>
<keyword evidence="4" id="KW-0560">Oxidoreductase</keyword>
<dbReference type="STRING" id="1399860.A0A2C5XVF6"/>
<keyword evidence="2" id="KW-0285">Flavoprotein</keyword>
<dbReference type="AlphaFoldDB" id="A0A2C5XVF6"/>
<evidence type="ECO:0000256" key="5">
    <source>
        <dbReference type="ARBA" id="ARBA00023033"/>
    </source>
</evidence>
<dbReference type="PANTHER" id="PTHR13789:SF215">
    <property type="entry name" value="FAD-BINDING DOMAIN-CONTAINING PROTEIN-RELATED"/>
    <property type="match status" value="1"/>
</dbReference>
<comment type="caution">
    <text evidence="8">The sequence shown here is derived from an EMBL/GenBank/DDBJ whole genome shotgun (WGS) entry which is preliminary data.</text>
</comment>
<keyword evidence="5" id="KW-0503">Monooxygenase</keyword>
<feature type="domain" description="FAD-binding" evidence="7">
    <location>
        <begin position="4"/>
        <end position="348"/>
    </location>
</feature>
<dbReference type="Proteomes" id="UP000226192">
    <property type="component" value="Unassembled WGS sequence"/>
</dbReference>
<dbReference type="GO" id="GO:0004497">
    <property type="term" value="F:monooxygenase activity"/>
    <property type="evidence" value="ECO:0007669"/>
    <property type="project" value="UniProtKB-KW"/>
</dbReference>
<evidence type="ECO:0000256" key="3">
    <source>
        <dbReference type="ARBA" id="ARBA00022827"/>
    </source>
</evidence>
<organism evidence="8 9">
    <name type="scientific">Ophiocordyceps australis</name>
    <dbReference type="NCBI Taxonomy" id="1399860"/>
    <lineage>
        <taxon>Eukaryota</taxon>
        <taxon>Fungi</taxon>
        <taxon>Dikarya</taxon>
        <taxon>Ascomycota</taxon>
        <taxon>Pezizomycotina</taxon>
        <taxon>Sordariomycetes</taxon>
        <taxon>Hypocreomycetidae</taxon>
        <taxon>Hypocreales</taxon>
        <taxon>Ophiocordycipitaceae</taxon>
        <taxon>Ophiocordyceps</taxon>
    </lineage>
</organism>
<keyword evidence="3" id="KW-0274">FAD</keyword>
<comment type="similarity">
    <text evidence="1">Belongs to the paxM FAD-dependent monooxygenase family.</text>
</comment>
<evidence type="ECO:0000313" key="9">
    <source>
        <dbReference type="Proteomes" id="UP000226192"/>
    </source>
</evidence>
<dbReference type="PRINTS" id="PR00420">
    <property type="entry name" value="RNGMNOXGNASE"/>
</dbReference>
<accession>A0A2C5XVF6</accession>
<gene>
    <name evidence="8" type="ORF">CDD81_1649</name>
</gene>
<dbReference type="EMBL" id="NJET01000146">
    <property type="protein sequence ID" value="PHH60437.1"/>
    <property type="molecule type" value="Genomic_DNA"/>
</dbReference>
<dbReference type="OrthoDB" id="9993796at2759"/>
<protein>
    <recommendedName>
        <fullName evidence="7">FAD-binding domain-containing protein</fullName>
    </recommendedName>
</protein>
<dbReference type="Gene3D" id="3.50.50.60">
    <property type="entry name" value="FAD/NAD(P)-binding domain"/>
    <property type="match status" value="1"/>
</dbReference>
<evidence type="ECO:0000313" key="8">
    <source>
        <dbReference type="EMBL" id="PHH60437.1"/>
    </source>
</evidence>
<dbReference type="InterPro" id="IPR036188">
    <property type="entry name" value="FAD/NAD-bd_sf"/>
</dbReference>
<evidence type="ECO:0000256" key="6">
    <source>
        <dbReference type="SAM" id="MobiDB-lite"/>
    </source>
</evidence>
<sequence length="424" mass="46428">MPLDIIVVGAGIGGLCAAVALQQAGHCVKIFEKSRFANPVGAGIVIAPNGERVLKRLGFDFVRAQFDNSTCLEAIDGFTLQRLHGVDLDNAQQEYGGSFYALHRVDLQDELLRLTSTLQLHLAAKVVAADAEQGFVVLEDGTRHYAHLIIAADGLHSVLRGVVLGNSHVSQLTKSSMNLVRFSVPTSLLQEDVHYHRLLQVKGKGVSIYADTTSEPERFFACGQTQNFSCLHYNTQAGQQDLKATLMAEIRHFHPSLIHLVDSYTSNSTLSGWPVFVLNALPTWHRGKIVLIGDAAHPMLPFSGQGANQAIEDAGALDAILNGVQDINDIPRRLALFEQVRRLRASRVQKMSSVRPGKEKEVQTQLEQYADPPGSDVPSTFDERCKHDFGFDVYAACEKAMAKEGLAVQKSHFGAMAEMYESPI</sequence>
<dbReference type="InterPro" id="IPR002938">
    <property type="entry name" value="FAD-bd"/>
</dbReference>
<proteinExistence type="inferred from homology"/>
<name>A0A2C5XVF6_9HYPO</name>
<evidence type="ECO:0000256" key="4">
    <source>
        <dbReference type="ARBA" id="ARBA00023002"/>
    </source>
</evidence>
<keyword evidence="9" id="KW-1185">Reference proteome</keyword>
<dbReference type="GO" id="GO:0071949">
    <property type="term" value="F:FAD binding"/>
    <property type="evidence" value="ECO:0007669"/>
    <property type="project" value="InterPro"/>
</dbReference>
<evidence type="ECO:0000256" key="2">
    <source>
        <dbReference type="ARBA" id="ARBA00022630"/>
    </source>
</evidence>